<evidence type="ECO:0000259" key="1">
    <source>
        <dbReference type="PROSITE" id="PS51725"/>
    </source>
</evidence>
<dbReference type="GO" id="GO:0003824">
    <property type="term" value="F:catalytic activity"/>
    <property type="evidence" value="ECO:0007669"/>
    <property type="project" value="TreeGrafter"/>
</dbReference>
<reference evidence="2 3" key="1">
    <citation type="journal article" date="2005" name="Proc. Natl. Acad. Sci. U.S.A.">
        <title>Complete genome sequence of the probiotic lactic acid bacterium Lactobacillus acidophilus NCFM.</title>
        <authorList>
            <person name="Altermann E."/>
            <person name="Russell W.M."/>
            <person name="Azcarate-Peril M.A."/>
            <person name="Barrangou R."/>
            <person name="Buck B.L."/>
            <person name="McAuliffe O."/>
            <person name="Souther N."/>
            <person name="Dobson A."/>
            <person name="Duong T."/>
            <person name="Callanan M."/>
            <person name="Lick S."/>
            <person name="Hamrick A."/>
            <person name="Cano R."/>
            <person name="Klaenhammer T.R."/>
        </authorList>
    </citation>
    <scope>NUCLEOTIDE SEQUENCE [LARGE SCALE GENOMIC DNA]</scope>
    <source>
        <strain evidence="3">ATCC 700396 / NCK56 / N2 / NCFM</strain>
    </source>
</reference>
<dbReference type="InterPro" id="IPR011008">
    <property type="entry name" value="Dimeric_a/b-barrel"/>
</dbReference>
<dbReference type="Proteomes" id="UP000006381">
    <property type="component" value="Chromosome"/>
</dbReference>
<name>Q5FJR4_LACAC</name>
<dbReference type="Gene3D" id="3.30.70.100">
    <property type="match status" value="1"/>
</dbReference>
<dbReference type="InterPro" id="IPR007138">
    <property type="entry name" value="ABM_dom"/>
</dbReference>
<dbReference type="STRING" id="272621.LBA1226"/>
<dbReference type="RefSeq" id="WP_003547751.1">
    <property type="nucleotide sequence ID" value="NC_006814.3"/>
</dbReference>
<dbReference type="BioCyc" id="LACI272621:G1G49-1210-MONOMER"/>
<dbReference type="Pfam" id="PF03992">
    <property type="entry name" value="ABM"/>
    <property type="match status" value="2"/>
</dbReference>
<evidence type="ECO:0000313" key="2">
    <source>
        <dbReference type="EMBL" id="AAV43060.1"/>
    </source>
</evidence>
<dbReference type="PANTHER" id="PTHR33336">
    <property type="entry name" value="QUINOL MONOOXYGENASE YGIN-RELATED"/>
    <property type="match status" value="1"/>
</dbReference>
<evidence type="ECO:0000313" key="3">
    <source>
        <dbReference type="Proteomes" id="UP000006381"/>
    </source>
</evidence>
<dbReference type="PATRIC" id="fig|272621.13.peg.1162"/>
<dbReference type="InterPro" id="IPR050744">
    <property type="entry name" value="AI-2_Isomerase_LsrG"/>
</dbReference>
<gene>
    <name evidence="2" type="ordered locus">LBA1226</name>
</gene>
<dbReference type="EMBL" id="CP000033">
    <property type="protein sequence ID" value="AAV43060.1"/>
    <property type="molecule type" value="Genomic_DNA"/>
</dbReference>
<dbReference type="GeneID" id="93289682"/>
<dbReference type="SMR" id="Q5FJR4"/>
<organism evidence="3">
    <name type="scientific">Lactobacillus acidophilus (strain ATCC 700396 / NCK56 / N2 / NCFM)</name>
    <dbReference type="NCBI Taxonomy" id="272621"/>
    <lineage>
        <taxon>Bacteria</taxon>
        <taxon>Bacillati</taxon>
        <taxon>Bacillota</taxon>
        <taxon>Bacilli</taxon>
        <taxon>Lactobacillales</taxon>
        <taxon>Lactobacillaceae</taxon>
        <taxon>Lactobacillus</taxon>
    </lineage>
</organism>
<dbReference type="PANTHER" id="PTHR33336:SF3">
    <property type="entry name" value="ABM DOMAIN-CONTAINING PROTEIN"/>
    <property type="match status" value="1"/>
</dbReference>
<dbReference type="HOGENOM" id="CLU_108437_0_0_9"/>
<dbReference type="eggNOG" id="COG1359">
    <property type="taxonomic scope" value="Bacteria"/>
</dbReference>
<proteinExistence type="predicted"/>
<keyword evidence="3" id="KW-1185">Reference proteome</keyword>
<feature type="domain" description="ABM" evidence="1">
    <location>
        <begin position="118"/>
        <end position="207"/>
    </location>
</feature>
<accession>Q5FJR4</accession>
<dbReference type="PROSITE" id="PS51725">
    <property type="entry name" value="ABM"/>
    <property type="match status" value="2"/>
</dbReference>
<dbReference type="OrthoDB" id="9812754at2"/>
<sequence length="222" mass="25249">MNLETAPILRLYKLEIDSKNREKYLQVGKDNMLTSIENEPGTVFMETGHEDEAGSINYVFECYPDMAKYNIHVNSPQYKAFAKTAANILTNRVMVELQPEFIFTNKEKMAVTEPVAYVAYLTEIGVGLGKGDEFANGVLKEMKTAVAQEEDILAMIAGTVEDQPNEWLSLEVYRSEEAYQKHVETSYFKKYLKATKYCVESKGLHKIKPDILVSQGKMSYKL</sequence>
<dbReference type="SUPFAM" id="SSF54909">
    <property type="entry name" value="Dimeric alpha+beta barrel"/>
    <property type="match status" value="2"/>
</dbReference>
<protein>
    <recommendedName>
        <fullName evidence="1">ABM domain-containing protein</fullName>
    </recommendedName>
</protein>
<dbReference type="AlphaFoldDB" id="Q5FJR4"/>
<dbReference type="DNASU" id="3252181"/>
<feature type="domain" description="ABM" evidence="1">
    <location>
        <begin position="8"/>
        <end position="97"/>
    </location>
</feature>
<dbReference type="KEGG" id="lac:LBA1226"/>